<comment type="caution">
    <text evidence="2">The sequence shown here is derived from an EMBL/GenBank/DDBJ whole genome shotgun (WGS) entry which is preliminary data.</text>
</comment>
<keyword evidence="1" id="KW-0812">Transmembrane</keyword>
<reference evidence="3" key="1">
    <citation type="journal article" date="2019" name="Int. J. Syst. Evol. Microbiol.">
        <title>The Global Catalogue of Microorganisms (GCM) 10K type strain sequencing project: providing services to taxonomists for standard genome sequencing and annotation.</title>
        <authorList>
            <consortium name="The Broad Institute Genomics Platform"/>
            <consortium name="The Broad Institute Genome Sequencing Center for Infectious Disease"/>
            <person name="Wu L."/>
            <person name="Ma J."/>
        </authorList>
    </citation>
    <scope>NUCLEOTIDE SEQUENCE [LARGE SCALE GENOMIC DNA]</scope>
    <source>
        <strain evidence="3">CGMCC 4.7319</strain>
    </source>
</reference>
<evidence type="ECO:0008006" key="4">
    <source>
        <dbReference type="Google" id="ProtNLM"/>
    </source>
</evidence>
<dbReference type="Gene3D" id="2.160.20.80">
    <property type="entry name" value="E3 ubiquitin-protein ligase SopA"/>
    <property type="match status" value="1"/>
</dbReference>
<sequence>MVVGGIVLVTIAVVVALWWAGTAGLNGDKLVTARLDALRTGLGIGIGGGGALALYLSWRRQRAAEITLAQAATALTQKDRDHEHVEADARERRITDLYTKAVEQLGSDKAPVRLGGLYALERLAQDNPPQRQTIVNVLCAYLRMPYSLPGHRPADDAEETILRLYRERVEEREVRQAAQRILADHLRLGKGDIKSMTTFWPGITIDLTNAVLVDLVFSSVDVRAAKFSNAQFVGDSYFSDANFSYLADFNGAHFGGSALFARVCFEDFAGFLDVRFDGYASFAKAEFKNLAAFSNANFGSSAYFEQARFDGVTRFDAARFDGGVNFTDSWFGGTTRFDQVHFGRNIPDEVKMYLDAPE</sequence>
<protein>
    <recommendedName>
        <fullName evidence="4">Pentapeptide repeat-containing protein</fullName>
    </recommendedName>
</protein>
<evidence type="ECO:0000313" key="3">
    <source>
        <dbReference type="Proteomes" id="UP000597656"/>
    </source>
</evidence>
<dbReference type="EMBL" id="BMNC01000022">
    <property type="protein sequence ID" value="GGN25637.1"/>
    <property type="molecule type" value="Genomic_DNA"/>
</dbReference>
<dbReference type="InterPro" id="IPR001646">
    <property type="entry name" value="5peptide_repeat"/>
</dbReference>
<name>A0ABQ2IPS1_9PSEU</name>
<keyword evidence="1" id="KW-1133">Transmembrane helix</keyword>
<organism evidence="2 3">
    <name type="scientific">Lentzea pudingi</name>
    <dbReference type="NCBI Taxonomy" id="1789439"/>
    <lineage>
        <taxon>Bacteria</taxon>
        <taxon>Bacillati</taxon>
        <taxon>Actinomycetota</taxon>
        <taxon>Actinomycetes</taxon>
        <taxon>Pseudonocardiales</taxon>
        <taxon>Pseudonocardiaceae</taxon>
        <taxon>Lentzea</taxon>
    </lineage>
</organism>
<feature type="transmembrane region" description="Helical" evidence="1">
    <location>
        <begin position="37"/>
        <end position="58"/>
    </location>
</feature>
<keyword evidence="3" id="KW-1185">Reference proteome</keyword>
<proteinExistence type="predicted"/>
<accession>A0ABQ2IPS1</accession>
<dbReference type="Proteomes" id="UP000597656">
    <property type="component" value="Unassembled WGS sequence"/>
</dbReference>
<dbReference type="Pfam" id="PF13576">
    <property type="entry name" value="Pentapeptide_3"/>
    <property type="match status" value="1"/>
</dbReference>
<keyword evidence="1" id="KW-0472">Membrane</keyword>
<evidence type="ECO:0000256" key="1">
    <source>
        <dbReference type="SAM" id="Phobius"/>
    </source>
</evidence>
<feature type="transmembrane region" description="Helical" evidence="1">
    <location>
        <begin position="6"/>
        <end position="25"/>
    </location>
</feature>
<evidence type="ECO:0000313" key="2">
    <source>
        <dbReference type="EMBL" id="GGN25637.1"/>
    </source>
</evidence>
<gene>
    <name evidence="2" type="ORF">GCM10011609_80060</name>
</gene>